<proteinExistence type="predicted"/>
<feature type="signal peptide" evidence="1">
    <location>
        <begin position="1"/>
        <end position="24"/>
    </location>
</feature>
<dbReference type="STRING" id="926556.Echvi_2405"/>
<dbReference type="GO" id="GO:0007165">
    <property type="term" value="P:signal transduction"/>
    <property type="evidence" value="ECO:0007669"/>
    <property type="project" value="TreeGrafter"/>
</dbReference>
<dbReference type="Proteomes" id="UP000010796">
    <property type="component" value="Chromosome"/>
</dbReference>
<reference evidence="4" key="1">
    <citation type="submission" date="2012-02" db="EMBL/GenBank/DDBJ databases">
        <title>The complete genome of Echinicola vietnamensis DSM 17526.</title>
        <authorList>
            <person name="Lucas S."/>
            <person name="Copeland A."/>
            <person name="Lapidus A."/>
            <person name="Glavina del Rio T."/>
            <person name="Dalin E."/>
            <person name="Tice H."/>
            <person name="Bruce D."/>
            <person name="Goodwin L."/>
            <person name="Pitluck S."/>
            <person name="Peters L."/>
            <person name="Ovchinnikova G."/>
            <person name="Teshima H."/>
            <person name="Kyrpides N."/>
            <person name="Mavromatis K."/>
            <person name="Ivanova N."/>
            <person name="Brettin T."/>
            <person name="Detter J.C."/>
            <person name="Han C."/>
            <person name="Larimer F."/>
            <person name="Land M."/>
            <person name="Hauser L."/>
            <person name="Markowitz V."/>
            <person name="Cheng J.-F."/>
            <person name="Hugenholtz P."/>
            <person name="Woyke T."/>
            <person name="Wu D."/>
            <person name="Brambilla E."/>
            <person name="Klenk H.-P."/>
            <person name="Eisen J.A."/>
        </authorList>
    </citation>
    <scope>NUCLEOTIDE SEQUENCE [LARGE SCALE GENOMIC DNA]</scope>
    <source>
        <strain evidence="4">DSM 17526 / LMG 23754 / KMM 6221</strain>
    </source>
</reference>
<evidence type="ECO:0000313" key="3">
    <source>
        <dbReference type="EMBL" id="AGA78653.1"/>
    </source>
</evidence>
<dbReference type="Gene3D" id="2.30.42.10">
    <property type="match status" value="1"/>
</dbReference>
<sequence length="486" mass="54640">MKIFTTYRWLIALVFMASLSISCSDREMEPNPKPDNGPEPTEDPDVVINEWIQAVMEEVYLWTDTMNDPISLDADPEAYFDALLVNQDRFSVIYPNYEELVKRLEGVQKEAGYQFQLVRASSNSNDVFGVITYVKKGSPAEQAGLKRNDRFFEINGIQITTTNYSSLIQSTGEVHTLDIRRLNKDNGQFEMLAEAPLSLSVVELAENPILLDSIYTLENKKIGYLVYNFFAPGEELESENIRYGVYDQQLEEIFAAFKSNGVDELVLDLRYNGGGYTSSAVHLASLIGKGITNQDIFYYTQYNDLVQSYYQQTYGTDFFNTKFVDKSQNIGNQISSGKLYVLATGNTASASELIINGLRPYMDVVVIGETTYGKNVGSITIQDTENEENEYGLLPIISQSYNKNDESDYATGFVPDITSDEFANNFNILPLGDVNEEMLSDAIDAIFGNTTGANARTFTGESLKVDNSIRHQFRFGQMIEPTPEFK</sequence>
<dbReference type="PROSITE" id="PS51257">
    <property type="entry name" value="PROKAR_LIPOPROTEIN"/>
    <property type="match status" value="1"/>
</dbReference>
<dbReference type="AlphaFoldDB" id="L0G038"/>
<dbReference type="Pfam" id="PF17820">
    <property type="entry name" value="PDZ_6"/>
    <property type="match status" value="1"/>
</dbReference>
<dbReference type="RefSeq" id="WP_015266209.1">
    <property type="nucleotide sequence ID" value="NC_019904.1"/>
</dbReference>
<dbReference type="GO" id="GO:0004175">
    <property type="term" value="F:endopeptidase activity"/>
    <property type="evidence" value="ECO:0007669"/>
    <property type="project" value="TreeGrafter"/>
</dbReference>
<protein>
    <submittedName>
        <fullName evidence="3">Periplasmic protease</fullName>
    </submittedName>
</protein>
<dbReference type="PANTHER" id="PTHR32060">
    <property type="entry name" value="TAIL-SPECIFIC PROTEASE"/>
    <property type="match status" value="1"/>
</dbReference>
<dbReference type="GO" id="GO:0006508">
    <property type="term" value="P:proteolysis"/>
    <property type="evidence" value="ECO:0007669"/>
    <property type="project" value="UniProtKB-KW"/>
</dbReference>
<accession>L0G038</accession>
<gene>
    <name evidence="3" type="ordered locus">Echvi_2405</name>
</gene>
<dbReference type="InterPro" id="IPR041613">
    <property type="entry name" value="Pept_S41_N"/>
</dbReference>
<dbReference type="PROSITE" id="PS50106">
    <property type="entry name" value="PDZ"/>
    <property type="match status" value="1"/>
</dbReference>
<dbReference type="InterPro" id="IPR041489">
    <property type="entry name" value="PDZ_6"/>
</dbReference>
<dbReference type="SUPFAM" id="SSF50156">
    <property type="entry name" value="PDZ domain-like"/>
    <property type="match status" value="1"/>
</dbReference>
<dbReference type="Gene3D" id="3.30.750.170">
    <property type="match status" value="1"/>
</dbReference>
<dbReference type="InterPro" id="IPR036034">
    <property type="entry name" value="PDZ_sf"/>
</dbReference>
<evidence type="ECO:0000259" key="2">
    <source>
        <dbReference type="PROSITE" id="PS50106"/>
    </source>
</evidence>
<dbReference type="OrthoDB" id="7168509at2"/>
<dbReference type="CDD" id="cd07561">
    <property type="entry name" value="Peptidase_S41_CPP_like"/>
    <property type="match status" value="1"/>
</dbReference>
<dbReference type="SMART" id="SM00245">
    <property type="entry name" value="TSPc"/>
    <property type="match status" value="1"/>
</dbReference>
<dbReference type="HOGENOM" id="CLU_031949_0_1_10"/>
<evidence type="ECO:0000256" key="1">
    <source>
        <dbReference type="SAM" id="SignalP"/>
    </source>
</evidence>
<dbReference type="EMBL" id="CP003346">
    <property type="protein sequence ID" value="AGA78653.1"/>
    <property type="molecule type" value="Genomic_DNA"/>
</dbReference>
<dbReference type="GO" id="GO:0008236">
    <property type="term" value="F:serine-type peptidase activity"/>
    <property type="evidence" value="ECO:0007669"/>
    <property type="project" value="InterPro"/>
</dbReference>
<evidence type="ECO:0000313" key="4">
    <source>
        <dbReference type="Proteomes" id="UP000010796"/>
    </source>
</evidence>
<dbReference type="KEGG" id="evi:Echvi_2405"/>
<dbReference type="InterPro" id="IPR029045">
    <property type="entry name" value="ClpP/crotonase-like_dom_sf"/>
</dbReference>
<keyword evidence="3" id="KW-0645">Protease</keyword>
<keyword evidence="3" id="KW-0378">Hydrolase</keyword>
<organism evidence="3 4">
    <name type="scientific">Echinicola vietnamensis (strain DSM 17526 / LMG 23754 / KMM 6221)</name>
    <dbReference type="NCBI Taxonomy" id="926556"/>
    <lineage>
        <taxon>Bacteria</taxon>
        <taxon>Pseudomonadati</taxon>
        <taxon>Bacteroidota</taxon>
        <taxon>Cytophagia</taxon>
        <taxon>Cytophagales</taxon>
        <taxon>Cyclobacteriaceae</taxon>
        <taxon>Echinicola</taxon>
    </lineage>
</organism>
<dbReference type="PATRIC" id="fig|926556.3.peg.2533"/>
<dbReference type="PANTHER" id="PTHR32060:SF30">
    <property type="entry name" value="CARBOXY-TERMINAL PROCESSING PROTEASE CTPA"/>
    <property type="match status" value="1"/>
</dbReference>
<dbReference type="eggNOG" id="COG0793">
    <property type="taxonomic scope" value="Bacteria"/>
</dbReference>
<keyword evidence="1" id="KW-0732">Signal</keyword>
<dbReference type="Pfam" id="PF18294">
    <property type="entry name" value="Pept_S41_N"/>
    <property type="match status" value="1"/>
</dbReference>
<dbReference type="SMART" id="SM00228">
    <property type="entry name" value="PDZ"/>
    <property type="match status" value="1"/>
</dbReference>
<feature type="chain" id="PRO_5003942958" evidence="1">
    <location>
        <begin position="25"/>
        <end position="486"/>
    </location>
</feature>
<dbReference type="InterPro" id="IPR005151">
    <property type="entry name" value="Tail-specific_protease"/>
</dbReference>
<dbReference type="Pfam" id="PF03572">
    <property type="entry name" value="Peptidase_S41"/>
    <property type="match status" value="1"/>
</dbReference>
<feature type="domain" description="PDZ" evidence="2">
    <location>
        <begin position="130"/>
        <end position="183"/>
    </location>
</feature>
<dbReference type="SUPFAM" id="SSF52096">
    <property type="entry name" value="ClpP/crotonase"/>
    <property type="match status" value="1"/>
</dbReference>
<dbReference type="GO" id="GO:0030288">
    <property type="term" value="C:outer membrane-bounded periplasmic space"/>
    <property type="evidence" value="ECO:0007669"/>
    <property type="project" value="TreeGrafter"/>
</dbReference>
<name>L0G038_ECHVK</name>
<dbReference type="InterPro" id="IPR001478">
    <property type="entry name" value="PDZ"/>
</dbReference>
<dbReference type="Gene3D" id="3.90.226.10">
    <property type="entry name" value="2-enoyl-CoA Hydratase, Chain A, domain 1"/>
    <property type="match status" value="1"/>
</dbReference>
<keyword evidence="4" id="KW-1185">Reference proteome</keyword>